<protein>
    <recommendedName>
        <fullName evidence="4">Tetratricopeptide repeat protein</fullName>
    </recommendedName>
</protein>
<dbReference type="Proteomes" id="UP000676967">
    <property type="component" value="Chromosome"/>
</dbReference>
<evidence type="ECO:0000256" key="1">
    <source>
        <dbReference type="SAM" id="MobiDB-lite"/>
    </source>
</evidence>
<dbReference type="InterPro" id="IPR011990">
    <property type="entry name" value="TPR-like_helical_dom_sf"/>
</dbReference>
<sequence length="544" mass="57444">MGGRGHTFWYSAGLPAVAGSVLLAAGRVTAWPAWLGVVAVAGLSGAVALRRRAPAQPDEQPLYVMQRPLRTVAAHGIPADSGYTLLLTSRTHAAVILAPGGATGPEGRWIPGTGHNLTLTVSAPEAEAVTVRSLAATVLATAPFPGPTGLSVISRRMPDLVAGPGLLESLQRSVAAYRPLPMPDAAILLDDQPPAVAALGAAERPPLLVPAAESRSVAFAPVTEWHGWLRWRLTAEIDCAGRTDTVHWDLDVTAACGGLGAAVYELFPDHWDPANEHPGADDYPEIVDLAGHGVRSASARPAPDPEPAEAAELREKAEAEHEAGQDEAAADLWRAAAESGSGPAAYALGVTLRRAGDLDRAAEWLRRAARRRVLPACNDLGAVELARGHTDAAEAWFRRAMDEGDWTAVVNLAAVAQLRGRADEAEQLLRPAHRMHADRAPDALARLLTGQGRLDEAEELLVRDAEGPAVTGPMPSEPHYARLLRLAEFLANVRHDPRAADVLRTALTEPDVPRDAADRARAALSHLADIGSSQGGVRIPSVWP</sequence>
<gene>
    <name evidence="2" type="ORF">Aiant_19730</name>
</gene>
<evidence type="ECO:0000313" key="2">
    <source>
        <dbReference type="EMBL" id="BCJ41316.1"/>
    </source>
</evidence>
<reference evidence="2 3" key="1">
    <citation type="submission" date="2020-08" db="EMBL/GenBank/DDBJ databases">
        <title>Whole genome shotgun sequence of Actinoplanes ianthinogenes NBRC 13996.</title>
        <authorList>
            <person name="Komaki H."/>
            <person name="Tamura T."/>
        </authorList>
    </citation>
    <scope>NUCLEOTIDE SEQUENCE [LARGE SCALE GENOMIC DNA]</scope>
    <source>
        <strain evidence="2 3">NBRC 13996</strain>
    </source>
</reference>
<evidence type="ECO:0008006" key="4">
    <source>
        <dbReference type="Google" id="ProtNLM"/>
    </source>
</evidence>
<name>A0ABN6C9G1_9ACTN</name>
<dbReference type="EMBL" id="AP023356">
    <property type="protein sequence ID" value="BCJ41316.1"/>
    <property type="molecule type" value="Genomic_DNA"/>
</dbReference>
<feature type="region of interest" description="Disordered" evidence="1">
    <location>
        <begin position="295"/>
        <end position="327"/>
    </location>
</feature>
<dbReference type="RefSeq" id="WP_189336628.1">
    <property type="nucleotide sequence ID" value="NZ_AP023356.1"/>
</dbReference>
<dbReference type="SUPFAM" id="SSF81901">
    <property type="entry name" value="HCP-like"/>
    <property type="match status" value="1"/>
</dbReference>
<dbReference type="Gene3D" id="1.25.40.10">
    <property type="entry name" value="Tetratricopeptide repeat domain"/>
    <property type="match status" value="1"/>
</dbReference>
<accession>A0ABN6C9G1</accession>
<keyword evidence="3" id="KW-1185">Reference proteome</keyword>
<evidence type="ECO:0000313" key="3">
    <source>
        <dbReference type="Proteomes" id="UP000676967"/>
    </source>
</evidence>
<feature type="compositionally biased region" description="Basic and acidic residues" evidence="1">
    <location>
        <begin position="311"/>
        <end position="324"/>
    </location>
</feature>
<organism evidence="2 3">
    <name type="scientific">Actinoplanes ianthinogenes</name>
    <dbReference type="NCBI Taxonomy" id="122358"/>
    <lineage>
        <taxon>Bacteria</taxon>
        <taxon>Bacillati</taxon>
        <taxon>Actinomycetota</taxon>
        <taxon>Actinomycetes</taxon>
        <taxon>Micromonosporales</taxon>
        <taxon>Micromonosporaceae</taxon>
        <taxon>Actinoplanes</taxon>
    </lineage>
</organism>
<proteinExistence type="predicted"/>